<dbReference type="InterPro" id="IPR027783">
    <property type="entry name" value="Bacterial_PH-related"/>
</dbReference>
<comment type="caution">
    <text evidence="2">The sequence shown here is derived from an EMBL/GenBank/DDBJ whole genome shotgun (WGS) entry which is preliminary data.</text>
</comment>
<dbReference type="Pfam" id="PF10882">
    <property type="entry name" value="bPH_5"/>
    <property type="match status" value="1"/>
</dbReference>
<dbReference type="STRING" id="1122152.GCA_000425905_01259"/>
<dbReference type="AlphaFoldDB" id="A0A0R1S6A8"/>
<protein>
    <recommendedName>
        <fullName evidence="1">Bacterial Pleckstrin homology domain-containing protein</fullName>
    </recommendedName>
</protein>
<gene>
    <name evidence="2" type="ORF">FC23_GL000454</name>
</gene>
<organism evidence="2 3">
    <name type="scientific">Lactobacillus psittaci DSM 15354</name>
    <dbReference type="NCBI Taxonomy" id="1122152"/>
    <lineage>
        <taxon>Bacteria</taxon>
        <taxon>Bacillati</taxon>
        <taxon>Bacillota</taxon>
        <taxon>Bacilli</taxon>
        <taxon>Lactobacillales</taxon>
        <taxon>Lactobacillaceae</taxon>
        <taxon>Lactobacillus</taxon>
    </lineage>
</organism>
<reference evidence="2 3" key="1">
    <citation type="journal article" date="2015" name="Genome Announc.">
        <title>Expanding the biotechnology potential of lactobacilli through comparative genomics of 213 strains and associated genera.</title>
        <authorList>
            <person name="Sun Z."/>
            <person name="Harris H.M."/>
            <person name="McCann A."/>
            <person name="Guo C."/>
            <person name="Argimon S."/>
            <person name="Zhang W."/>
            <person name="Yang X."/>
            <person name="Jeffery I.B."/>
            <person name="Cooney J.C."/>
            <person name="Kagawa T.F."/>
            <person name="Liu W."/>
            <person name="Song Y."/>
            <person name="Salvetti E."/>
            <person name="Wrobel A."/>
            <person name="Rasinkangas P."/>
            <person name="Parkhill J."/>
            <person name="Rea M.C."/>
            <person name="O'Sullivan O."/>
            <person name="Ritari J."/>
            <person name="Douillard F.P."/>
            <person name="Paul Ross R."/>
            <person name="Yang R."/>
            <person name="Briner A.E."/>
            <person name="Felis G.E."/>
            <person name="de Vos W.M."/>
            <person name="Barrangou R."/>
            <person name="Klaenhammer T.R."/>
            <person name="Caufield P.W."/>
            <person name="Cui Y."/>
            <person name="Zhang H."/>
            <person name="O'Toole P.W."/>
        </authorList>
    </citation>
    <scope>NUCLEOTIDE SEQUENCE [LARGE SCALE GENOMIC DNA]</scope>
    <source>
        <strain evidence="2 3">DSM 15354</strain>
    </source>
</reference>
<name>A0A0R1S6A8_9LACO</name>
<evidence type="ECO:0000313" key="3">
    <source>
        <dbReference type="Proteomes" id="UP000051931"/>
    </source>
</evidence>
<dbReference type="Proteomes" id="UP000051931">
    <property type="component" value="Unassembled WGS sequence"/>
</dbReference>
<accession>A0A0R1S6A8</accession>
<proteinExistence type="predicted"/>
<keyword evidence="3" id="KW-1185">Reference proteome</keyword>
<feature type="domain" description="Bacterial Pleckstrin homology" evidence="1">
    <location>
        <begin position="13"/>
        <end position="112"/>
    </location>
</feature>
<dbReference type="RefSeq" id="WP_027825208.1">
    <property type="nucleotide sequence ID" value="NZ_AUEI01000011.1"/>
</dbReference>
<evidence type="ECO:0000313" key="2">
    <source>
        <dbReference type="EMBL" id="KRL61843.1"/>
    </source>
</evidence>
<dbReference type="EMBL" id="AZFB01000017">
    <property type="protein sequence ID" value="KRL61843.1"/>
    <property type="molecule type" value="Genomic_DNA"/>
</dbReference>
<dbReference type="PATRIC" id="fig|1122152.4.peg.461"/>
<sequence length="114" mass="12903">MRNKLSIENNNLIVEPQGLDKLWSLKNKLVIPLNHIAGATLDNTILFDKKGLRSPGTAALGYYAGSFHYNNEINFYNAKKGSDIIVIQLKGEHYNRLVLSVDNPHEWVDKINNL</sequence>
<dbReference type="OrthoDB" id="530515at2"/>
<evidence type="ECO:0000259" key="1">
    <source>
        <dbReference type="Pfam" id="PF10882"/>
    </source>
</evidence>
<dbReference type="eggNOG" id="ENOG503311A">
    <property type="taxonomic scope" value="Bacteria"/>
</dbReference>